<dbReference type="Proteomes" id="UP001055811">
    <property type="component" value="Linkage Group LG05"/>
</dbReference>
<organism evidence="1 2">
    <name type="scientific">Cichorium intybus</name>
    <name type="common">Chicory</name>
    <dbReference type="NCBI Taxonomy" id="13427"/>
    <lineage>
        <taxon>Eukaryota</taxon>
        <taxon>Viridiplantae</taxon>
        <taxon>Streptophyta</taxon>
        <taxon>Embryophyta</taxon>
        <taxon>Tracheophyta</taxon>
        <taxon>Spermatophyta</taxon>
        <taxon>Magnoliopsida</taxon>
        <taxon>eudicotyledons</taxon>
        <taxon>Gunneridae</taxon>
        <taxon>Pentapetalae</taxon>
        <taxon>asterids</taxon>
        <taxon>campanulids</taxon>
        <taxon>Asterales</taxon>
        <taxon>Asteraceae</taxon>
        <taxon>Cichorioideae</taxon>
        <taxon>Cichorieae</taxon>
        <taxon>Cichoriinae</taxon>
        <taxon>Cichorium</taxon>
    </lineage>
</organism>
<dbReference type="EMBL" id="CM042013">
    <property type="protein sequence ID" value="KAI3738319.1"/>
    <property type="molecule type" value="Genomic_DNA"/>
</dbReference>
<evidence type="ECO:0000313" key="1">
    <source>
        <dbReference type="EMBL" id="KAI3738319.1"/>
    </source>
</evidence>
<gene>
    <name evidence="1" type="ORF">L2E82_28346</name>
</gene>
<evidence type="ECO:0000313" key="2">
    <source>
        <dbReference type="Proteomes" id="UP001055811"/>
    </source>
</evidence>
<accession>A0ACB9CVJ5</accession>
<sequence length="827" mass="95078">MNTNNSVPSDSMSKKRERLEKGKRLNAHTYKKLFQIAGQKMKEVSQGDDHITTSDASKKVDEIIVMKSCSDPKHEKHSAELAEFQFEVTPKARDQDHVLPYVNKLRDFWHRGHNSVFFDGQNKDLRESVTSSEFYNENGSIKFQVILSSPDVIIEGFEKIGHIKWELIVIDECQRNIISKHFMEIKTLATDMKLVTVTSETVNYQNILSILDSKYEDMHMDMDADVDTNALKEKLSPFVAFECKFNASEIEEYWVPVHLSNIQIEQYCSLLNSNFEVLTLSVRNSSSLNDILTQTQKCCDHPYLVDPDLRKSLKTNAPIDRLDAEIEASGKLQLLDKLLLEIKRRRLRVLVLFQSVVSSEKITIGDILEDLVDRRFGQDSYVRIQPKILSVSKRKEAVNMFNNINGETFVCLLDYHDCQPTIRLSSVDIVILFNSDWNPSNDLKDLHKLTLEIDPHSNPLRIFRLYSSFTIEEKSLILSKQGTITYRVNYNTCHRLLAWGASYLFNNKDPESKSKSKSKSKSDTCVDDLVHELLNKTGNINRLKSLFISKAPIHEGVYSKNILLIGETEPHTKESCSNLSENEPNVFWSNLFKESQHINPQGKSSSRFSRRVKKSFRHPWYWFGDFETESESDIENIEKKTIKSHFVKKKLRSKRKSRGVSKRAGKLPTVTSTCISDPIPSISSTNNVAQCTNNQPPLPPVSDKSSITTPLETELENIKKEREEVTKLHQEKKSKLVSDCEKEMLEIRKKYDALIDESEMCLTKKMKVLEDYYDLVYANKVLAETVEKTCDDHYNEEKTEKVRIVEIPASTLIQSDYRRLTGIPNGA</sequence>
<comment type="caution">
    <text evidence="1">The sequence shown here is derived from an EMBL/GenBank/DDBJ whole genome shotgun (WGS) entry which is preliminary data.</text>
</comment>
<proteinExistence type="predicted"/>
<name>A0ACB9CVJ5_CICIN</name>
<reference evidence="1 2" key="2">
    <citation type="journal article" date="2022" name="Mol. Ecol. Resour.">
        <title>The genomes of chicory, endive, great burdock and yacon provide insights into Asteraceae paleo-polyploidization history and plant inulin production.</title>
        <authorList>
            <person name="Fan W."/>
            <person name="Wang S."/>
            <person name="Wang H."/>
            <person name="Wang A."/>
            <person name="Jiang F."/>
            <person name="Liu H."/>
            <person name="Zhao H."/>
            <person name="Xu D."/>
            <person name="Zhang Y."/>
        </authorList>
    </citation>
    <scope>NUCLEOTIDE SEQUENCE [LARGE SCALE GENOMIC DNA]</scope>
    <source>
        <strain evidence="2">cv. Punajuju</strain>
        <tissue evidence="1">Leaves</tissue>
    </source>
</reference>
<protein>
    <submittedName>
        <fullName evidence="1">Uncharacterized protein</fullName>
    </submittedName>
</protein>
<keyword evidence="2" id="KW-1185">Reference proteome</keyword>
<reference evidence="2" key="1">
    <citation type="journal article" date="2022" name="Mol. Ecol. Resour.">
        <title>The genomes of chicory, endive, great burdock and yacon provide insights into Asteraceae palaeo-polyploidization history and plant inulin production.</title>
        <authorList>
            <person name="Fan W."/>
            <person name="Wang S."/>
            <person name="Wang H."/>
            <person name="Wang A."/>
            <person name="Jiang F."/>
            <person name="Liu H."/>
            <person name="Zhao H."/>
            <person name="Xu D."/>
            <person name="Zhang Y."/>
        </authorList>
    </citation>
    <scope>NUCLEOTIDE SEQUENCE [LARGE SCALE GENOMIC DNA]</scope>
    <source>
        <strain evidence="2">cv. Punajuju</strain>
    </source>
</reference>